<evidence type="ECO:0000256" key="1">
    <source>
        <dbReference type="SAM" id="MobiDB-lite"/>
    </source>
</evidence>
<keyword evidence="3" id="KW-1185">Reference proteome</keyword>
<dbReference type="AlphaFoldDB" id="A0AAV7NFN4"/>
<organism evidence="2 3">
    <name type="scientific">Pleurodeles waltl</name>
    <name type="common">Iberian ribbed newt</name>
    <dbReference type="NCBI Taxonomy" id="8319"/>
    <lineage>
        <taxon>Eukaryota</taxon>
        <taxon>Metazoa</taxon>
        <taxon>Chordata</taxon>
        <taxon>Craniata</taxon>
        <taxon>Vertebrata</taxon>
        <taxon>Euteleostomi</taxon>
        <taxon>Amphibia</taxon>
        <taxon>Batrachia</taxon>
        <taxon>Caudata</taxon>
        <taxon>Salamandroidea</taxon>
        <taxon>Salamandridae</taxon>
        <taxon>Pleurodelinae</taxon>
        <taxon>Pleurodeles</taxon>
    </lineage>
</organism>
<comment type="caution">
    <text evidence="2">The sequence shown here is derived from an EMBL/GenBank/DDBJ whole genome shotgun (WGS) entry which is preliminary data.</text>
</comment>
<reference evidence="2" key="1">
    <citation type="journal article" date="2022" name="bioRxiv">
        <title>Sequencing and chromosome-scale assembly of the giantPleurodeles waltlgenome.</title>
        <authorList>
            <person name="Brown T."/>
            <person name="Elewa A."/>
            <person name="Iarovenko S."/>
            <person name="Subramanian E."/>
            <person name="Araus A.J."/>
            <person name="Petzold A."/>
            <person name="Susuki M."/>
            <person name="Suzuki K.-i.T."/>
            <person name="Hayashi T."/>
            <person name="Toyoda A."/>
            <person name="Oliveira C."/>
            <person name="Osipova E."/>
            <person name="Leigh N.D."/>
            <person name="Simon A."/>
            <person name="Yun M.H."/>
        </authorList>
    </citation>
    <scope>NUCLEOTIDE SEQUENCE</scope>
    <source>
        <strain evidence="2">20211129_DDA</strain>
        <tissue evidence="2">Liver</tissue>
    </source>
</reference>
<evidence type="ECO:0000313" key="2">
    <source>
        <dbReference type="EMBL" id="KAJ1113148.1"/>
    </source>
</evidence>
<feature type="region of interest" description="Disordered" evidence="1">
    <location>
        <begin position="72"/>
        <end position="99"/>
    </location>
</feature>
<name>A0AAV7NFN4_PLEWA</name>
<proteinExistence type="predicted"/>
<sequence length="113" mass="12077">MSPRLHNSAPRLGCTAGEQTAAKLDHRGTAPQLCSPSRLRDPAALEKGRAAAKLDHRCRCTLQFCSKTDEAANQLKQPSSGAPCLDTKTSTPDSDRSVLLNQGLLPEILRAGQ</sequence>
<dbReference type="Proteomes" id="UP001066276">
    <property type="component" value="Chromosome 8"/>
</dbReference>
<gene>
    <name evidence="2" type="ORF">NDU88_001403</name>
</gene>
<evidence type="ECO:0000313" key="3">
    <source>
        <dbReference type="Proteomes" id="UP001066276"/>
    </source>
</evidence>
<accession>A0AAV7NFN4</accession>
<dbReference type="EMBL" id="JANPWB010000012">
    <property type="protein sequence ID" value="KAJ1113148.1"/>
    <property type="molecule type" value="Genomic_DNA"/>
</dbReference>
<protein>
    <submittedName>
        <fullName evidence="2">Uncharacterized protein</fullName>
    </submittedName>
</protein>